<protein>
    <submittedName>
        <fullName evidence="1">Uncharacterized protein</fullName>
    </submittedName>
</protein>
<accession>A0A6S7HFA2</accession>
<dbReference type="AlphaFoldDB" id="A0A6S7HFA2"/>
<name>A0A6S7HFA2_PARCT</name>
<evidence type="ECO:0000313" key="1">
    <source>
        <dbReference type="EMBL" id="CAB4002037.1"/>
    </source>
</evidence>
<sequence length="194" mass="22466">MAEDEDLNCLNNFDREGLPSSGLESEIIEYYFYKSPLKLIADNLLRLDIMSKTRSSSKVEGEGCHVNLDQKIKAFMKSDDFRAILSTAINVTVEAAIKCFKNEFVELIDVRMKALEDTNTRLKRELTELHRKLGEVDTKANENEQYSRRNNLRFYGIIEKETEDCYDEVVKFCDRDLGVAIERNEIDRAHAPTR</sequence>
<proteinExistence type="predicted"/>
<reference evidence="1" key="1">
    <citation type="submission" date="2020-04" db="EMBL/GenBank/DDBJ databases">
        <authorList>
            <person name="Alioto T."/>
            <person name="Alioto T."/>
            <person name="Gomez Garrido J."/>
        </authorList>
    </citation>
    <scope>NUCLEOTIDE SEQUENCE</scope>
    <source>
        <strain evidence="1">A484AB</strain>
    </source>
</reference>
<organism evidence="1 2">
    <name type="scientific">Paramuricea clavata</name>
    <name type="common">Red gorgonian</name>
    <name type="synonym">Violescent sea-whip</name>
    <dbReference type="NCBI Taxonomy" id="317549"/>
    <lineage>
        <taxon>Eukaryota</taxon>
        <taxon>Metazoa</taxon>
        <taxon>Cnidaria</taxon>
        <taxon>Anthozoa</taxon>
        <taxon>Octocorallia</taxon>
        <taxon>Malacalcyonacea</taxon>
        <taxon>Plexauridae</taxon>
        <taxon>Paramuricea</taxon>
    </lineage>
</organism>
<keyword evidence="2" id="KW-1185">Reference proteome</keyword>
<dbReference type="EMBL" id="CACRXK020004241">
    <property type="protein sequence ID" value="CAB4002037.1"/>
    <property type="molecule type" value="Genomic_DNA"/>
</dbReference>
<dbReference type="OrthoDB" id="5988188at2759"/>
<comment type="caution">
    <text evidence="1">The sequence shown here is derived from an EMBL/GenBank/DDBJ whole genome shotgun (WGS) entry which is preliminary data.</text>
</comment>
<dbReference type="Proteomes" id="UP001152795">
    <property type="component" value="Unassembled WGS sequence"/>
</dbReference>
<evidence type="ECO:0000313" key="2">
    <source>
        <dbReference type="Proteomes" id="UP001152795"/>
    </source>
</evidence>
<feature type="non-terminal residue" evidence="1">
    <location>
        <position position="194"/>
    </location>
</feature>
<gene>
    <name evidence="1" type="ORF">PACLA_8A034263</name>
</gene>